<dbReference type="EMBL" id="DS989824">
    <property type="protein sequence ID" value="EFR01029.1"/>
    <property type="molecule type" value="Genomic_DNA"/>
</dbReference>
<dbReference type="Proteomes" id="UP000002669">
    <property type="component" value="Unassembled WGS sequence"/>
</dbReference>
<proteinExistence type="predicted"/>
<feature type="region of interest" description="Disordered" evidence="1">
    <location>
        <begin position="1"/>
        <end position="22"/>
    </location>
</feature>
<organism evidence="3">
    <name type="scientific">Arthroderma gypseum (strain ATCC MYA-4604 / CBS 118893)</name>
    <name type="common">Microsporum gypseum</name>
    <dbReference type="NCBI Taxonomy" id="535722"/>
    <lineage>
        <taxon>Eukaryota</taxon>
        <taxon>Fungi</taxon>
        <taxon>Dikarya</taxon>
        <taxon>Ascomycota</taxon>
        <taxon>Pezizomycotina</taxon>
        <taxon>Eurotiomycetes</taxon>
        <taxon>Eurotiomycetidae</taxon>
        <taxon>Onygenales</taxon>
        <taxon>Arthrodermataceae</taxon>
        <taxon>Nannizzia</taxon>
    </lineage>
</organism>
<feature type="compositionally biased region" description="Basic and acidic residues" evidence="1">
    <location>
        <begin position="13"/>
        <end position="22"/>
    </location>
</feature>
<dbReference type="VEuPathDB" id="FungiDB:MGYG_04032"/>
<keyword evidence="3" id="KW-1185">Reference proteome</keyword>
<dbReference type="AlphaFoldDB" id="E4UUR2"/>
<dbReference type="GeneID" id="10029143"/>
<evidence type="ECO:0000256" key="1">
    <source>
        <dbReference type="SAM" id="MobiDB-lite"/>
    </source>
</evidence>
<dbReference type="InParanoid" id="E4UUR2"/>
<evidence type="ECO:0000313" key="3">
    <source>
        <dbReference type="Proteomes" id="UP000002669"/>
    </source>
</evidence>
<name>E4UUR2_ARTGP</name>
<dbReference type="RefSeq" id="XP_003173859.1">
    <property type="nucleotide sequence ID" value="XM_003173811.1"/>
</dbReference>
<dbReference type="HOGENOM" id="CLU_2885354_0_0_1"/>
<sequence length="63" mass="7111">MAITVKDLNTGQETKDRRKETKEVTYAVGHESQEAGGKYHDYTWYQIGPRMASTGAYSQVNGR</sequence>
<accession>E4UUR2</accession>
<gene>
    <name evidence="2" type="ORF">MGYG_04032</name>
</gene>
<evidence type="ECO:0000313" key="2">
    <source>
        <dbReference type="EMBL" id="EFR01029.1"/>
    </source>
</evidence>
<protein>
    <submittedName>
        <fullName evidence="2">Uncharacterized protein</fullName>
    </submittedName>
</protein>
<reference evidence="3" key="1">
    <citation type="journal article" date="2012" name="MBio">
        <title>Comparative genome analysis of Trichophyton rubrum and related dermatophytes reveals candidate genes involved in infection.</title>
        <authorList>
            <person name="Martinez D.A."/>
            <person name="Oliver B.G."/>
            <person name="Graeser Y."/>
            <person name="Goldberg J.M."/>
            <person name="Li W."/>
            <person name="Martinez-Rossi N.M."/>
            <person name="Monod M."/>
            <person name="Shelest E."/>
            <person name="Barton R.C."/>
            <person name="Birch E."/>
            <person name="Brakhage A.A."/>
            <person name="Chen Z."/>
            <person name="Gurr S.J."/>
            <person name="Heiman D."/>
            <person name="Heitman J."/>
            <person name="Kosti I."/>
            <person name="Rossi A."/>
            <person name="Saif S."/>
            <person name="Samalova M."/>
            <person name="Saunders C.W."/>
            <person name="Shea T."/>
            <person name="Summerbell R.C."/>
            <person name="Xu J."/>
            <person name="Young S."/>
            <person name="Zeng Q."/>
            <person name="Birren B.W."/>
            <person name="Cuomo C.A."/>
            <person name="White T.C."/>
        </authorList>
    </citation>
    <scope>NUCLEOTIDE SEQUENCE [LARGE SCALE GENOMIC DNA]</scope>
    <source>
        <strain evidence="3">ATCC MYA-4604 / CBS 118893</strain>
    </source>
</reference>